<dbReference type="PANTHER" id="PTHR34876:SF4">
    <property type="entry name" value="1,4-BETA-D-GLUCAN CELLOBIOHYDROLASE C-RELATED"/>
    <property type="match status" value="1"/>
</dbReference>
<feature type="binding site" evidence="9">
    <location>
        <position position="198"/>
    </location>
    <ligand>
        <name>substrate</name>
    </ligand>
</feature>
<dbReference type="AlphaFoldDB" id="A0A4Q8AA56"/>
<accession>A0A4Q8AA56</accession>
<keyword evidence="1 11" id="KW-0732">Signal</keyword>
<feature type="active site" description="Proton donor" evidence="8 10">
    <location>
        <position position="153"/>
    </location>
</feature>
<keyword evidence="3 11" id="KW-0136">Cellulose degradation</keyword>
<dbReference type="EMBL" id="SHLA01000001">
    <property type="protein sequence ID" value="RZU60844.1"/>
    <property type="molecule type" value="Genomic_DNA"/>
</dbReference>
<keyword evidence="7 11" id="KW-0624">Polysaccharide degradation</keyword>
<evidence type="ECO:0000313" key="13">
    <source>
        <dbReference type="EMBL" id="RZU60844.1"/>
    </source>
</evidence>
<evidence type="ECO:0000256" key="5">
    <source>
        <dbReference type="ARBA" id="ARBA00023277"/>
    </source>
</evidence>
<reference evidence="13 14" key="1">
    <citation type="submission" date="2019-02" db="EMBL/GenBank/DDBJ databases">
        <title>Sequencing the genomes of 1000 actinobacteria strains.</title>
        <authorList>
            <person name="Klenk H.-P."/>
        </authorList>
    </citation>
    <scope>NUCLEOTIDE SEQUENCE [LARGE SCALE GENOMIC DNA]</scope>
    <source>
        <strain evidence="13 14">DSM 17364</strain>
    </source>
</reference>
<feature type="binding site" evidence="9">
    <location>
        <position position="269"/>
    </location>
    <ligand>
        <name>substrate</name>
    </ligand>
</feature>
<dbReference type="InterPro" id="IPR016288">
    <property type="entry name" value="Beta_cellobiohydrolase"/>
</dbReference>
<dbReference type="Gene3D" id="3.20.20.40">
    <property type="entry name" value="1, 4-beta cellobiohydrolase"/>
    <property type="match status" value="1"/>
</dbReference>
<dbReference type="RefSeq" id="WP_130448960.1">
    <property type="nucleotide sequence ID" value="NZ_SHLA01000001.1"/>
</dbReference>
<evidence type="ECO:0000256" key="3">
    <source>
        <dbReference type="ARBA" id="ARBA00023001"/>
    </source>
</evidence>
<dbReference type="GO" id="GO:0030245">
    <property type="term" value="P:cellulose catabolic process"/>
    <property type="evidence" value="ECO:0007669"/>
    <property type="project" value="UniProtKB-KW"/>
</dbReference>
<comment type="similarity">
    <text evidence="11">Belongs to the glycosyl hydrolase family 6.</text>
</comment>
<dbReference type="PRINTS" id="PR00733">
    <property type="entry name" value="GLHYDRLASE6"/>
</dbReference>
<evidence type="ECO:0000256" key="2">
    <source>
        <dbReference type="ARBA" id="ARBA00022801"/>
    </source>
</evidence>
<dbReference type="OrthoDB" id="309899at2"/>
<keyword evidence="5 11" id="KW-0119">Carbohydrate metabolism</keyword>
<dbReference type="SUPFAM" id="SSF51989">
    <property type="entry name" value="Glycosyl hydrolases family 6, cellulases"/>
    <property type="match status" value="1"/>
</dbReference>
<organism evidence="13 14">
    <name type="scientific">Zhihengliuella halotolerans</name>
    <dbReference type="NCBI Taxonomy" id="370736"/>
    <lineage>
        <taxon>Bacteria</taxon>
        <taxon>Bacillati</taxon>
        <taxon>Actinomycetota</taxon>
        <taxon>Actinomycetes</taxon>
        <taxon>Micrococcales</taxon>
        <taxon>Micrococcaceae</taxon>
        <taxon>Zhihengliuella</taxon>
    </lineage>
</organism>
<dbReference type="GO" id="GO:0004553">
    <property type="term" value="F:hydrolase activity, hydrolyzing O-glycosyl compounds"/>
    <property type="evidence" value="ECO:0007669"/>
    <property type="project" value="InterPro"/>
</dbReference>
<comment type="caution">
    <text evidence="13">The sequence shown here is derived from an EMBL/GenBank/DDBJ whole genome shotgun (WGS) entry which is preliminary data.</text>
</comment>
<feature type="active site" description="Proton acceptor" evidence="8">
    <location>
        <position position="300"/>
    </location>
</feature>
<evidence type="ECO:0000256" key="8">
    <source>
        <dbReference type="PIRSR" id="PIRSR001100-1"/>
    </source>
</evidence>
<evidence type="ECO:0000256" key="7">
    <source>
        <dbReference type="ARBA" id="ARBA00023326"/>
    </source>
</evidence>
<dbReference type="InterPro" id="IPR036434">
    <property type="entry name" value="Beta_cellobiohydrolase_sf"/>
</dbReference>
<evidence type="ECO:0000256" key="11">
    <source>
        <dbReference type="RuleBase" id="RU361186"/>
    </source>
</evidence>
<dbReference type="Proteomes" id="UP000292685">
    <property type="component" value="Unassembled WGS sequence"/>
</dbReference>
<gene>
    <name evidence="13" type="ORF">EV380_0393</name>
</gene>
<feature type="chain" id="PRO_5021041197" description="Glucanase" evidence="11">
    <location>
        <begin position="32"/>
        <end position="326"/>
    </location>
</feature>
<dbReference type="PANTHER" id="PTHR34876">
    <property type="match status" value="1"/>
</dbReference>
<evidence type="ECO:0000256" key="1">
    <source>
        <dbReference type="ARBA" id="ARBA00022729"/>
    </source>
</evidence>
<evidence type="ECO:0000256" key="6">
    <source>
        <dbReference type="ARBA" id="ARBA00023295"/>
    </source>
</evidence>
<evidence type="ECO:0000256" key="10">
    <source>
        <dbReference type="PROSITE-ProRule" id="PRU10057"/>
    </source>
</evidence>
<protein>
    <recommendedName>
        <fullName evidence="11">Glucanase</fullName>
        <ecNumber evidence="11">3.2.1.-</ecNumber>
    </recommendedName>
</protein>
<keyword evidence="14" id="KW-1185">Reference proteome</keyword>
<evidence type="ECO:0000256" key="9">
    <source>
        <dbReference type="PIRSR" id="PIRSR001100-2"/>
    </source>
</evidence>
<keyword evidence="4" id="KW-1015">Disulfide bond</keyword>
<evidence type="ECO:0000256" key="4">
    <source>
        <dbReference type="ARBA" id="ARBA00023157"/>
    </source>
</evidence>
<dbReference type="PIRSF" id="PIRSF001100">
    <property type="entry name" value="Beta_cellobiohydrolase"/>
    <property type="match status" value="1"/>
</dbReference>
<name>A0A4Q8AA56_9MICC</name>
<keyword evidence="6 11" id="KW-0326">Glycosidase</keyword>
<dbReference type="Pfam" id="PF01341">
    <property type="entry name" value="Glyco_hydro_6"/>
    <property type="match status" value="1"/>
</dbReference>
<feature type="binding site" evidence="9">
    <location>
        <position position="225"/>
    </location>
    <ligand>
        <name>substrate</name>
    </ligand>
</feature>
<feature type="binding site" evidence="9">
    <location>
        <position position="294"/>
    </location>
    <ligand>
        <name>substrate</name>
    </ligand>
</feature>
<feature type="binding site" evidence="9">
    <location>
        <position position="77"/>
    </location>
    <ligand>
        <name>substrate</name>
    </ligand>
</feature>
<proteinExistence type="inferred from homology"/>
<feature type="region of interest" description="Disordered" evidence="12">
    <location>
        <begin position="36"/>
        <end position="61"/>
    </location>
</feature>
<evidence type="ECO:0000256" key="12">
    <source>
        <dbReference type="SAM" id="MobiDB-lite"/>
    </source>
</evidence>
<sequence length="326" mass="33863">MRLFSRPWIRIAATSLALTLAAVGISPAASAANPPDLTSGFYTDPDSAPAQWADANPQDGRSDAIRESIAEQPMARWFGGWSGAIGTATGSYAGAAAHHRELPIMVAYNIAGRDSCGGHSGGGAGSASAYNSWIAGFAGGIAARPALVILEPDALGDYDCLSSAQVREREAMLRNAVAQFNAQAPNTWTYLDAGNPGWIDASTMAQRLHSAGLRDAHGFSLNISNFIGTASNTAYGNAINAELRSRFGYSKPFVIDTSRNGVGAANTPWCNPAGQKLGATSRYGGGAEMLLWIKTPGQSDGDCGVGLGSTAGQFLPEAAYKMIFGH</sequence>
<dbReference type="EC" id="3.2.1.-" evidence="11"/>
<dbReference type="PROSITE" id="PS00656">
    <property type="entry name" value="GLYCOSYL_HYDROL_F6_2"/>
    <property type="match status" value="1"/>
</dbReference>
<evidence type="ECO:0000313" key="14">
    <source>
        <dbReference type="Proteomes" id="UP000292685"/>
    </source>
</evidence>
<feature type="signal peptide" evidence="11">
    <location>
        <begin position="1"/>
        <end position="31"/>
    </location>
</feature>
<dbReference type="InterPro" id="IPR001524">
    <property type="entry name" value="Glyco_hydro_6_CS"/>
</dbReference>
<keyword evidence="2 11" id="KW-0378">Hydrolase</keyword>